<dbReference type="GeneID" id="88188098"/>
<reference evidence="1 2" key="1">
    <citation type="submission" date="2024-09" db="EMBL/GenBank/DDBJ databases">
        <authorList>
            <person name="Sun Q."/>
            <person name="Mori K."/>
        </authorList>
    </citation>
    <scope>NUCLEOTIDE SEQUENCE [LARGE SCALE GENOMIC DNA]</scope>
    <source>
        <strain evidence="1 2">NCAIM B.01794</strain>
    </source>
</reference>
<gene>
    <name evidence="1" type="ORF">ACFFGX_04415</name>
</gene>
<dbReference type="InterPro" id="IPR038573">
    <property type="entry name" value="BrnT_sf"/>
</dbReference>
<proteinExistence type="predicted"/>
<dbReference type="Pfam" id="PF04365">
    <property type="entry name" value="BrnT_toxin"/>
    <property type="match status" value="1"/>
</dbReference>
<evidence type="ECO:0000313" key="2">
    <source>
        <dbReference type="Proteomes" id="UP001589891"/>
    </source>
</evidence>
<dbReference type="EMBL" id="JBHLSS010000028">
    <property type="protein sequence ID" value="MFC0708868.1"/>
    <property type="molecule type" value="Genomic_DNA"/>
</dbReference>
<organism evidence="1 2">
    <name type="scientific">Azorhizophilus paspali</name>
    <name type="common">Azotobacter paspali</name>
    <dbReference type="NCBI Taxonomy" id="69963"/>
    <lineage>
        <taxon>Bacteria</taxon>
        <taxon>Pseudomonadati</taxon>
        <taxon>Pseudomonadota</taxon>
        <taxon>Gammaproteobacteria</taxon>
        <taxon>Pseudomonadales</taxon>
        <taxon>Pseudomonadaceae</taxon>
        <taxon>Azorhizophilus</taxon>
    </lineage>
</organism>
<dbReference type="Gene3D" id="3.10.450.530">
    <property type="entry name" value="Ribonuclease toxin, BrnT, of type II toxin-antitoxin system"/>
    <property type="match status" value="1"/>
</dbReference>
<keyword evidence="2" id="KW-1185">Reference proteome</keyword>
<accession>A0ABV6SH62</accession>
<dbReference type="InterPro" id="IPR007460">
    <property type="entry name" value="BrnT_toxin"/>
</dbReference>
<dbReference type="RefSeq" id="WP_072432627.1">
    <property type="nucleotide sequence ID" value="NZ_CP171449.1"/>
</dbReference>
<protein>
    <submittedName>
        <fullName evidence="1">BrnT family toxin</fullName>
    </submittedName>
</protein>
<comment type="caution">
    <text evidence="1">The sequence shown here is derived from an EMBL/GenBank/DDBJ whole genome shotgun (WGS) entry which is preliminary data.</text>
</comment>
<name>A0ABV6SH62_AZOPA</name>
<dbReference type="Proteomes" id="UP001589891">
    <property type="component" value="Unassembled WGS sequence"/>
</dbReference>
<sequence>MITFSPAKRAANLRKHGLDLVIAEEVLAGFTISREDTREAYGEPRLQTLGVYRGLVVVVVVHTPRGEADHIISIRKADTHEARYYWQHHPGE</sequence>
<evidence type="ECO:0000313" key="1">
    <source>
        <dbReference type="EMBL" id="MFC0708868.1"/>
    </source>
</evidence>